<name>A0ABW3WYJ3_9HYPH</name>
<evidence type="ECO:0000313" key="2">
    <source>
        <dbReference type="EMBL" id="MFD1302010.1"/>
    </source>
</evidence>
<feature type="compositionally biased region" description="Polar residues" evidence="1">
    <location>
        <begin position="1"/>
        <end position="10"/>
    </location>
</feature>
<feature type="region of interest" description="Disordered" evidence="1">
    <location>
        <begin position="1"/>
        <end position="25"/>
    </location>
</feature>
<protein>
    <submittedName>
        <fullName evidence="2">Uncharacterized protein</fullName>
    </submittedName>
</protein>
<dbReference type="EMBL" id="JBHTND010000012">
    <property type="protein sequence ID" value="MFD1302010.1"/>
    <property type="molecule type" value="Genomic_DNA"/>
</dbReference>
<evidence type="ECO:0000313" key="3">
    <source>
        <dbReference type="Proteomes" id="UP001597176"/>
    </source>
</evidence>
<sequence length="62" mass="6610">MPTLTKNSLATPPKSVRTRRAGHDPVTFASEGGAFMTGGSYHRVLSHAVLTARDGRLRFGAV</sequence>
<organism evidence="2 3">
    <name type="scientific">Methylobacterium marchantiae</name>
    <dbReference type="NCBI Taxonomy" id="600331"/>
    <lineage>
        <taxon>Bacteria</taxon>
        <taxon>Pseudomonadati</taxon>
        <taxon>Pseudomonadota</taxon>
        <taxon>Alphaproteobacteria</taxon>
        <taxon>Hyphomicrobiales</taxon>
        <taxon>Methylobacteriaceae</taxon>
        <taxon>Methylobacterium</taxon>
    </lineage>
</organism>
<dbReference type="RefSeq" id="WP_238205943.1">
    <property type="nucleotide sequence ID" value="NZ_JBHTND010000012.1"/>
</dbReference>
<reference evidence="3" key="1">
    <citation type="journal article" date="2019" name="Int. J. Syst. Evol. Microbiol.">
        <title>The Global Catalogue of Microorganisms (GCM) 10K type strain sequencing project: providing services to taxonomists for standard genome sequencing and annotation.</title>
        <authorList>
            <consortium name="The Broad Institute Genomics Platform"/>
            <consortium name="The Broad Institute Genome Sequencing Center for Infectious Disease"/>
            <person name="Wu L."/>
            <person name="Ma J."/>
        </authorList>
    </citation>
    <scope>NUCLEOTIDE SEQUENCE [LARGE SCALE GENOMIC DNA]</scope>
    <source>
        <strain evidence="3">CCUG 56108</strain>
    </source>
</reference>
<proteinExistence type="predicted"/>
<gene>
    <name evidence="2" type="ORF">ACFQ4G_10475</name>
</gene>
<comment type="caution">
    <text evidence="2">The sequence shown here is derived from an EMBL/GenBank/DDBJ whole genome shotgun (WGS) entry which is preliminary data.</text>
</comment>
<dbReference type="Proteomes" id="UP001597176">
    <property type="component" value="Unassembled WGS sequence"/>
</dbReference>
<keyword evidence="3" id="KW-1185">Reference proteome</keyword>
<evidence type="ECO:0000256" key="1">
    <source>
        <dbReference type="SAM" id="MobiDB-lite"/>
    </source>
</evidence>
<accession>A0ABW3WYJ3</accession>